<dbReference type="InParanoid" id="A0A167JWS8"/>
<dbReference type="RefSeq" id="XP_018284868.1">
    <property type="nucleotide sequence ID" value="XM_018432838.1"/>
</dbReference>
<dbReference type="Proteomes" id="UP000077315">
    <property type="component" value="Unassembled WGS sequence"/>
</dbReference>
<keyword evidence="2" id="KW-1185">Reference proteome</keyword>
<dbReference type="EMBL" id="KV441000">
    <property type="protein sequence ID" value="OAD66828.1"/>
    <property type="molecule type" value="Genomic_DNA"/>
</dbReference>
<protein>
    <submittedName>
        <fullName evidence="1">Uncharacterized protein</fullName>
    </submittedName>
</protein>
<accession>A0A167JWS8</accession>
<name>A0A167JWS8_PHYB8</name>
<organism evidence="1 2">
    <name type="scientific">Phycomyces blakesleeanus (strain ATCC 8743b / DSM 1359 / FGSC 10004 / NBRC 33097 / NRRL 1555)</name>
    <dbReference type="NCBI Taxonomy" id="763407"/>
    <lineage>
        <taxon>Eukaryota</taxon>
        <taxon>Fungi</taxon>
        <taxon>Fungi incertae sedis</taxon>
        <taxon>Mucoromycota</taxon>
        <taxon>Mucoromycotina</taxon>
        <taxon>Mucoromycetes</taxon>
        <taxon>Mucorales</taxon>
        <taxon>Phycomycetaceae</taxon>
        <taxon>Phycomyces</taxon>
    </lineage>
</organism>
<evidence type="ECO:0000313" key="1">
    <source>
        <dbReference type="EMBL" id="OAD66828.1"/>
    </source>
</evidence>
<gene>
    <name evidence="1" type="ORF">PHYBLDRAFT_152097</name>
</gene>
<proteinExistence type="predicted"/>
<dbReference type="AlphaFoldDB" id="A0A167JWS8"/>
<reference evidence="2" key="1">
    <citation type="submission" date="2015-06" db="EMBL/GenBank/DDBJ databases">
        <title>Expansion of signal transduction pathways in fungi by whole-genome duplication.</title>
        <authorList>
            <consortium name="DOE Joint Genome Institute"/>
            <person name="Corrochano L.M."/>
            <person name="Kuo A."/>
            <person name="Marcet-Houben M."/>
            <person name="Polaino S."/>
            <person name="Salamov A."/>
            <person name="Villalobos J.M."/>
            <person name="Alvarez M.I."/>
            <person name="Avalos J."/>
            <person name="Benito E.P."/>
            <person name="Benoit I."/>
            <person name="Burger G."/>
            <person name="Camino L.P."/>
            <person name="Canovas D."/>
            <person name="Cerda-Olmedo E."/>
            <person name="Cheng J.-F."/>
            <person name="Dominguez A."/>
            <person name="Elias M."/>
            <person name="Eslava A.P."/>
            <person name="Glaser F."/>
            <person name="Grimwood J."/>
            <person name="Gutierrez G."/>
            <person name="Heitman J."/>
            <person name="Henrissat B."/>
            <person name="Iturriaga E.A."/>
            <person name="Lang B.F."/>
            <person name="Lavin J.L."/>
            <person name="Lee S."/>
            <person name="Li W."/>
            <person name="Lindquist E."/>
            <person name="Lopez-Garcia S."/>
            <person name="Luque E.M."/>
            <person name="Marcos A.T."/>
            <person name="Martin J."/>
            <person name="McCluskey K."/>
            <person name="Medina H.R."/>
            <person name="Miralles-Duran A."/>
            <person name="Miyazaki A."/>
            <person name="Munoz-Torres E."/>
            <person name="Oguiza J.A."/>
            <person name="Ohm R."/>
            <person name="Olmedo M."/>
            <person name="Orejas M."/>
            <person name="Ortiz-Castellanos L."/>
            <person name="Pisabarro A.G."/>
            <person name="Rodriguez-Romero J."/>
            <person name="Ruiz-Herrera J."/>
            <person name="Ruiz-Vazquez R."/>
            <person name="Sanz C."/>
            <person name="Schackwitz W."/>
            <person name="Schmutz J."/>
            <person name="Shahriari M."/>
            <person name="Shelest E."/>
            <person name="Silva-Franco F."/>
            <person name="Soanes D."/>
            <person name="Syed K."/>
            <person name="Tagua V.G."/>
            <person name="Talbot N.J."/>
            <person name="Thon M."/>
            <person name="De vries R.P."/>
            <person name="Wiebenga A."/>
            <person name="Yadav J.S."/>
            <person name="Braun E.L."/>
            <person name="Baker S."/>
            <person name="Garre V."/>
            <person name="Horwitz B."/>
            <person name="Torres-Martinez S."/>
            <person name="Idnurm A."/>
            <person name="Herrera-Estrella A."/>
            <person name="Gabaldon T."/>
            <person name="Grigoriev I.V."/>
        </authorList>
    </citation>
    <scope>NUCLEOTIDE SEQUENCE [LARGE SCALE GENOMIC DNA]</scope>
    <source>
        <strain evidence="2">NRRL 1555(-)</strain>
    </source>
</reference>
<dbReference type="GeneID" id="28993744"/>
<dbReference type="VEuPathDB" id="FungiDB:PHYBLDRAFT_152097"/>
<sequence>MVDDGDLRVAAPIYANNMKLYQQQEQLKYTEEERPKPAKQEAKRCGAYAPELGLL</sequence>
<evidence type="ECO:0000313" key="2">
    <source>
        <dbReference type="Proteomes" id="UP000077315"/>
    </source>
</evidence>